<evidence type="ECO:0000256" key="3">
    <source>
        <dbReference type="ARBA" id="ARBA00023163"/>
    </source>
</evidence>
<reference evidence="7 9" key="2">
    <citation type="submission" date="2019-03" db="EMBL/GenBank/DDBJ databases">
        <title>Genomics of glacier-inhabiting Cryobacterium strains.</title>
        <authorList>
            <person name="Liu Q."/>
            <person name="Xin Y.-H."/>
        </authorList>
    </citation>
    <scope>NUCLEOTIDE SEQUENCE [LARGE SCALE GENOMIC DNA]</scope>
    <source>
        <strain evidence="7 9">Hh8</strain>
    </source>
</reference>
<dbReference type="InterPro" id="IPR001647">
    <property type="entry name" value="HTH_TetR"/>
</dbReference>
<dbReference type="PANTHER" id="PTHR30055:SF146">
    <property type="entry name" value="HTH-TYPE TRANSCRIPTIONAL DUAL REGULATOR CECR"/>
    <property type="match status" value="1"/>
</dbReference>
<evidence type="ECO:0000256" key="4">
    <source>
        <dbReference type="PROSITE-ProRule" id="PRU00335"/>
    </source>
</evidence>
<protein>
    <submittedName>
        <fullName evidence="7">TetR/AcrR family transcriptional regulator</fullName>
    </submittedName>
    <submittedName>
        <fullName evidence="6">Transcriptional regulator, TetR family</fullName>
    </submittedName>
</protein>
<dbReference type="Gene3D" id="1.10.357.10">
    <property type="entry name" value="Tetracycline Repressor, domain 2"/>
    <property type="match status" value="1"/>
</dbReference>
<keyword evidence="1" id="KW-0805">Transcription regulation</keyword>
<dbReference type="PRINTS" id="PR00455">
    <property type="entry name" value="HTHTETR"/>
</dbReference>
<feature type="DNA-binding region" description="H-T-H motif" evidence="4">
    <location>
        <begin position="33"/>
        <end position="52"/>
    </location>
</feature>
<evidence type="ECO:0000313" key="9">
    <source>
        <dbReference type="Proteomes" id="UP000298252"/>
    </source>
</evidence>
<dbReference type="EMBL" id="SOFD01000015">
    <property type="protein sequence ID" value="TFB78482.1"/>
    <property type="molecule type" value="Genomic_DNA"/>
</dbReference>
<dbReference type="InterPro" id="IPR039536">
    <property type="entry name" value="TetR_C_Proteobacteria"/>
</dbReference>
<evidence type="ECO:0000256" key="2">
    <source>
        <dbReference type="ARBA" id="ARBA00023125"/>
    </source>
</evidence>
<evidence type="ECO:0000313" key="8">
    <source>
        <dbReference type="Proteomes" id="UP000199639"/>
    </source>
</evidence>
<evidence type="ECO:0000259" key="5">
    <source>
        <dbReference type="PROSITE" id="PS50977"/>
    </source>
</evidence>
<dbReference type="InterPro" id="IPR050109">
    <property type="entry name" value="HTH-type_TetR-like_transc_reg"/>
</dbReference>
<dbReference type="PROSITE" id="PS50977">
    <property type="entry name" value="HTH_TETR_2"/>
    <property type="match status" value="1"/>
</dbReference>
<evidence type="ECO:0000313" key="6">
    <source>
        <dbReference type="EMBL" id="SDO61393.1"/>
    </source>
</evidence>
<keyword evidence="9" id="KW-1185">Reference proteome</keyword>
<accession>A0A4R8V965</accession>
<gene>
    <name evidence="7" type="ORF">E3O21_05825</name>
    <name evidence="6" type="ORF">SAMN05216368_1283</name>
</gene>
<proteinExistence type="predicted"/>
<dbReference type="InterPro" id="IPR009057">
    <property type="entry name" value="Homeodomain-like_sf"/>
</dbReference>
<sequence>MSESFESSTARKHRAILEAAEALFLREGYLGTSMDELAERSGVSKQTVYKHFGSKKVLFVELVTSMTAGASDNLGELDRIPDDEADLAPYFMQYAMDEMRIVMTPRLLRLRRLVIGEVSRFPELAQALFENGPQQSIQSLANIIAKLVQRGLLTAPNPAAAATTLNWLVLAAPINETMLLGDDAIPTIAAMKAHAAEATRVFLTAYASDTGRDDLR</sequence>
<dbReference type="Pfam" id="PF00440">
    <property type="entry name" value="TetR_N"/>
    <property type="match status" value="1"/>
</dbReference>
<dbReference type="AlphaFoldDB" id="A0A4R8V965"/>
<dbReference type="STRING" id="1424659.SAMN05216368_1283"/>
<name>A0A4R8V965_9MICO</name>
<dbReference type="Pfam" id="PF14246">
    <property type="entry name" value="TetR_C_7"/>
    <property type="match status" value="1"/>
</dbReference>
<keyword evidence="3" id="KW-0804">Transcription</keyword>
<dbReference type="PANTHER" id="PTHR30055">
    <property type="entry name" value="HTH-TYPE TRANSCRIPTIONAL REGULATOR RUTR"/>
    <property type="match status" value="1"/>
</dbReference>
<dbReference type="GO" id="GO:0003700">
    <property type="term" value="F:DNA-binding transcription factor activity"/>
    <property type="evidence" value="ECO:0007669"/>
    <property type="project" value="TreeGrafter"/>
</dbReference>
<dbReference type="RefSeq" id="WP_092342617.1">
    <property type="nucleotide sequence ID" value="NZ_FNIB01000028.1"/>
</dbReference>
<dbReference type="Proteomes" id="UP000298252">
    <property type="component" value="Unassembled WGS sequence"/>
</dbReference>
<dbReference type="SUPFAM" id="SSF46689">
    <property type="entry name" value="Homeodomain-like"/>
    <property type="match status" value="1"/>
</dbReference>
<dbReference type="FunFam" id="1.10.10.60:FF:000141">
    <property type="entry name" value="TetR family transcriptional regulator"/>
    <property type="match status" value="1"/>
</dbReference>
<feature type="domain" description="HTH tetR-type" evidence="5">
    <location>
        <begin position="10"/>
        <end position="70"/>
    </location>
</feature>
<dbReference type="EMBL" id="FNIB01000028">
    <property type="protein sequence ID" value="SDO61393.1"/>
    <property type="molecule type" value="Genomic_DNA"/>
</dbReference>
<dbReference type="Proteomes" id="UP000199639">
    <property type="component" value="Unassembled WGS sequence"/>
</dbReference>
<evidence type="ECO:0000256" key="1">
    <source>
        <dbReference type="ARBA" id="ARBA00023015"/>
    </source>
</evidence>
<keyword evidence="2 4" id="KW-0238">DNA-binding</keyword>
<dbReference type="InterPro" id="IPR036271">
    <property type="entry name" value="Tet_transcr_reg_TetR-rel_C_sf"/>
</dbReference>
<organism evidence="6 8">
    <name type="scientific">Cryobacterium flavum</name>
    <dbReference type="NCBI Taxonomy" id="1424659"/>
    <lineage>
        <taxon>Bacteria</taxon>
        <taxon>Bacillati</taxon>
        <taxon>Actinomycetota</taxon>
        <taxon>Actinomycetes</taxon>
        <taxon>Micrococcales</taxon>
        <taxon>Microbacteriaceae</taxon>
        <taxon>Cryobacterium</taxon>
    </lineage>
</organism>
<evidence type="ECO:0000313" key="7">
    <source>
        <dbReference type="EMBL" id="TFB78482.1"/>
    </source>
</evidence>
<dbReference type="SUPFAM" id="SSF48498">
    <property type="entry name" value="Tetracyclin repressor-like, C-terminal domain"/>
    <property type="match status" value="1"/>
</dbReference>
<dbReference type="GO" id="GO:0045892">
    <property type="term" value="P:negative regulation of DNA-templated transcription"/>
    <property type="evidence" value="ECO:0007669"/>
    <property type="project" value="UniProtKB-ARBA"/>
</dbReference>
<reference evidence="6 8" key="1">
    <citation type="submission" date="2016-10" db="EMBL/GenBank/DDBJ databases">
        <authorList>
            <person name="Varghese N."/>
            <person name="Submissions S."/>
        </authorList>
    </citation>
    <scope>NUCLEOTIDE SEQUENCE [LARGE SCALE GENOMIC DNA]</scope>
    <source>
        <strain evidence="6 8">CGMCC 1.11215</strain>
    </source>
</reference>
<dbReference type="GO" id="GO:0000976">
    <property type="term" value="F:transcription cis-regulatory region binding"/>
    <property type="evidence" value="ECO:0007669"/>
    <property type="project" value="TreeGrafter"/>
</dbReference>